<organism evidence="2 3">
    <name type="scientific">Hymenobacter busanensis</name>
    <dbReference type="NCBI Taxonomy" id="2607656"/>
    <lineage>
        <taxon>Bacteria</taxon>
        <taxon>Pseudomonadati</taxon>
        <taxon>Bacteroidota</taxon>
        <taxon>Cytophagia</taxon>
        <taxon>Cytophagales</taxon>
        <taxon>Hymenobacteraceae</taxon>
        <taxon>Hymenobacter</taxon>
    </lineage>
</organism>
<dbReference type="SUPFAM" id="SSF49464">
    <property type="entry name" value="Carboxypeptidase regulatory domain-like"/>
    <property type="match status" value="1"/>
</dbReference>
<proteinExistence type="predicted"/>
<feature type="compositionally biased region" description="Low complexity" evidence="1">
    <location>
        <begin position="238"/>
        <end position="249"/>
    </location>
</feature>
<protein>
    <submittedName>
        <fullName evidence="2">Carboxypeptidase-like regulatory domain-containing protein</fullName>
    </submittedName>
</protein>
<dbReference type="InterPro" id="IPR008969">
    <property type="entry name" value="CarboxyPept-like_regulatory"/>
</dbReference>
<keyword evidence="2" id="KW-0121">Carboxypeptidase</keyword>
<dbReference type="Pfam" id="PF13715">
    <property type="entry name" value="CarbopepD_reg_2"/>
    <property type="match status" value="1"/>
</dbReference>
<dbReference type="Gene3D" id="2.60.40.1120">
    <property type="entry name" value="Carboxypeptidase-like, regulatory domain"/>
    <property type="match status" value="1"/>
</dbReference>
<keyword evidence="2" id="KW-0645">Protease</keyword>
<keyword evidence="3" id="KW-1185">Reference proteome</keyword>
<dbReference type="GO" id="GO:0004180">
    <property type="term" value="F:carboxypeptidase activity"/>
    <property type="evidence" value="ECO:0007669"/>
    <property type="project" value="UniProtKB-KW"/>
</dbReference>
<dbReference type="AlphaFoldDB" id="A0AA88FJZ4"/>
<accession>A0AA88FJZ4</accession>
<feature type="region of interest" description="Disordered" evidence="1">
    <location>
        <begin position="238"/>
        <end position="262"/>
    </location>
</feature>
<comment type="caution">
    <text evidence="2">The sequence shown here is derived from an EMBL/GenBank/DDBJ whole genome shotgun (WGS) entry which is preliminary data.</text>
</comment>
<name>A0AA88FJZ4_9BACT</name>
<evidence type="ECO:0000256" key="1">
    <source>
        <dbReference type="SAM" id="MobiDB-lite"/>
    </source>
</evidence>
<evidence type="ECO:0000313" key="3">
    <source>
        <dbReference type="Proteomes" id="UP000326380"/>
    </source>
</evidence>
<sequence length="262" mass="28914">MLPPIRLTDLIALRCRPWLVVLWGLLLVLSGAASAQVRVTGSVSDKATKQPIPGATIWNINTRRGTVANAEGDFAVTVGARDTLEFRAVGYGSYRLPLGNTGLSQIIVQVKLERATIQLGEVRVREGRPDEATINRALRNIKRPTAPPNAVKRPPKPQPLFPVDSTAPKAPVPTLASPISLLYDMFSREGEQRRKLEEIETNKRIEAELAKRRAYNQFFRVNQGYEVEGDLTLPITVPQQLPKQKLPQQPVQPPAGSLAPKQ</sequence>
<dbReference type="EMBL" id="VTWU01000004">
    <property type="protein sequence ID" value="KAA9332101.1"/>
    <property type="molecule type" value="Genomic_DNA"/>
</dbReference>
<keyword evidence="2" id="KW-0378">Hydrolase</keyword>
<dbReference type="Proteomes" id="UP000326380">
    <property type="component" value="Unassembled WGS sequence"/>
</dbReference>
<reference evidence="2 3" key="1">
    <citation type="submission" date="2019-09" db="EMBL/GenBank/DDBJ databases">
        <title>Genome sequence of Hymenobacter sp. M3.</title>
        <authorList>
            <person name="Srinivasan S."/>
        </authorList>
    </citation>
    <scope>NUCLEOTIDE SEQUENCE [LARGE SCALE GENOMIC DNA]</scope>
    <source>
        <strain evidence="2 3">M3</strain>
    </source>
</reference>
<gene>
    <name evidence="2" type="ORF">F0P96_11475</name>
</gene>
<evidence type="ECO:0000313" key="2">
    <source>
        <dbReference type="EMBL" id="KAA9332101.1"/>
    </source>
</evidence>
<feature type="region of interest" description="Disordered" evidence="1">
    <location>
        <begin position="144"/>
        <end position="169"/>
    </location>
</feature>